<gene>
    <name evidence="1" type="ORF">L1987_54820</name>
</gene>
<reference evidence="1 2" key="2">
    <citation type="journal article" date="2022" name="Mol. Ecol. Resour.">
        <title>The genomes of chicory, endive, great burdock and yacon provide insights into Asteraceae paleo-polyploidization history and plant inulin production.</title>
        <authorList>
            <person name="Fan W."/>
            <person name="Wang S."/>
            <person name="Wang H."/>
            <person name="Wang A."/>
            <person name="Jiang F."/>
            <person name="Liu H."/>
            <person name="Zhao H."/>
            <person name="Xu D."/>
            <person name="Zhang Y."/>
        </authorList>
    </citation>
    <scope>NUCLEOTIDE SEQUENCE [LARGE SCALE GENOMIC DNA]</scope>
    <source>
        <strain evidence="2">cv. Yunnan</strain>
        <tissue evidence="1">Leaves</tissue>
    </source>
</reference>
<dbReference type="EMBL" id="CM042035">
    <property type="protein sequence ID" value="KAI3755027.1"/>
    <property type="molecule type" value="Genomic_DNA"/>
</dbReference>
<accession>A0ACB9E867</accession>
<protein>
    <submittedName>
        <fullName evidence="1">Uncharacterized protein</fullName>
    </submittedName>
</protein>
<dbReference type="Proteomes" id="UP001056120">
    <property type="component" value="Linkage Group LG18"/>
</dbReference>
<proteinExistence type="predicted"/>
<evidence type="ECO:0000313" key="1">
    <source>
        <dbReference type="EMBL" id="KAI3755027.1"/>
    </source>
</evidence>
<organism evidence="1 2">
    <name type="scientific">Smallanthus sonchifolius</name>
    <dbReference type="NCBI Taxonomy" id="185202"/>
    <lineage>
        <taxon>Eukaryota</taxon>
        <taxon>Viridiplantae</taxon>
        <taxon>Streptophyta</taxon>
        <taxon>Embryophyta</taxon>
        <taxon>Tracheophyta</taxon>
        <taxon>Spermatophyta</taxon>
        <taxon>Magnoliopsida</taxon>
        <taxon>eudicotyledons</taxon>
        <taxon>Gunneridae</taxon>
        <taxon>Pentapetalae</taxon>
        <taxon>asterids</taxon>
        <taxon>campanulids</taxon>
        <taxon>Asterales</taxon>
        <taxon>Asteraceae</taxon>
        <taxon>Asteroideae</taxon>
        <taxon>Heliantheae alliance</taxon>
        <taxon>Millerieae</taxon>
        <taxon>Smallanthus</taxon>
    </lineage>
</organism>
<name>A0ACB9E867_9ASTR</name>
<sequence length="86" mass="9914">MDANSWIDRLSSSRRYQFALQSRSSDVFMGFEDIDADNDIREEIQCPFCSCYFDLGGLCCHIGDEHPLDAKNGVCMMFAYDLLWQV</sequence>
<evidence type="ECO:0000313" key="2">
    <source>
        <dbReference type="Proteomes" id="UP001056120"/>
    </source>
</evidence>
<comment type="caution">
    <text evidence="1">The sequence shown here is derived from an EMBL/GenBank/DDBJ whole genome shotgun (WGS) entry which is preliminary data.</text>
</comment>
<keyword evidence="2" id="KW-1185">Reference proteome</keyword>
<reference evidence="2" key="1">
    <citation type="journal article" date="2022" name="Mol. Ecol. Resour.">
        <title>The genomes of chicory, endive, great burdock and yacon provide insights into Asteraceae palaeo-polyploidization history and plant inulin production.</title>
        <authorList>
            <person name="Fan W."/>
            <person name="Wang S."/>
            <person name="Wang H."/>
            <person name="Wang A."/>
            <person name="Jiang F."/>
            <person name="Liu H."/>
            <person name="Zhao H."/>
            <person name="Xu D."/>
            <person name="Zhang Y."/>
        </authorList>
    </citation>
    <scope>NUCLEOTIDE SEQUENCE [LARGE SCALE GENOMIC DNA]</scope>
    <source>
        <strain evidence="2">cv. Yunnan</strain>
    </source>
</reference>